<dbReference type="PROSITE" id="PS00028">
    <property type="entry name" value="ZINC_FINGER_C2H2_1"/>
    <property type="match status" value="2"/>
</dbReference>
<dbReference type="VEuPathDB" id="VectorBase:AALB20_030726"/>
<dbReference type="InterPro" id="IPR013087">
    <property type="entry name" value="Znf_C2H2_type"/>
</dbReference>
<feature type="compositionally biased region" description="Basic residues" evidence="5">
    <location>
        <begin position="936"/>
        <end position="950"/>
    </location>
</feature>
<keyword evidence="8" id="KW-1185">Reference proteome</keyword>
<feature type="compositionally biased region" description="Polar residues" evidence="5">
    <location>
        <begin position="448"/>
        <end position="478"/>
    </location>
</feature>
<evidence type="ECO:0000256" key="3">
    <source>
        <dbReference type="ARBA" id="ARBA00022771"/>
    </source>
</evidence>
<dbReference type="EnsemblMetazoa" id="AALB008506-RA">
    <property type="protein sequence ID" value="AALB008506-PA"/>
    <property type="gene ID" value="AALB008506"/>
</dbReference>
<feature type="region of interest" description="Disordered" evidence="5">
    <location>
        <begin position="929"/>
        <end position="961"/>
    </location>
</feature>
<feature type="compositionally biased region" description="Low complexity" evidence="5">
    <location>
        <begin position="433"/>
        <end position="447"/>
    </location>
</feature>
<dbReference type="GO" id="GO:0008270">
    <property type="term" value="F:zinc ion binding"/>
    <property type="evidence" value="ECO:0007669"/>
    <property type="project" value="UniProtKB-KW"/>
</dbReference>
<feature type="compositionally biased region" description="Low complexity" evidence="5">
    <location>
        <begin position="799"/>
        <end position="860"/>
    </location>
</feature>
<feature type="compositionally biased region" description="Low complexity" evidence="5">
    <location>
        <begin position="711"/>
        <end position="724"/>
    </location>
</feature>
<name>A0A182FPN9_ANOAL</name>
<feature type="region of interest" description="Disordered" evidence="5">
    <location>
        <begin position="132"/>
        <end position="260"/>
    </location>
</feature>
<feature type="compositionally biased region" description="Pro residues" evidence="5">
    <location>
        <begin position="622"/>
        <end position="633"/>
    </location>
</feature>
<reference evidence="7 8" key="1">
    <citation type="journal article" date="2017" name="G3 (Bethesda)">
        <title>The Physical Genome Mapping of Anopheles albimanus Corrected Scaffold Misassemblies and Identified Interarm Rearrangements in Genus Anopheles.</title>
        <authorList>
            <person name="Artemov G.N."/>
            <person name="Peery A.N."/>
            <person name="Jiang X."/>
            <person name="Tu Z."/>
            <person name="Stegniy V.N."/>
            <person name="Sharakhova M.V."/>
            <person name="Sharakhov I.V."/>
        </authorList>
    </citation>
    <scope>NUCLEOTIDE SEQUENCE [LARGE SCALE GENOMIC DNA]</scope>
    <source>
        <strain evidence="7 8">ALBI9_A</strain>
    </source>
</reference>
<organism evidence="7 8">
    <name type="scientific">Anopheles albimanus</name>
    <name type="common">New world malaria mosquito</name>
    <dbReference type="NCBI Taxonomy" id="7167"/>
    <lineage>
        <taxon>Eukaryota</taxon>
        <taxon>Metazoa</taxon>
        <taxon>Ecdysozoa</taxon>
        <taxon>Arthropoda</taxon>
        <taxon>Hexapoda</taxon>
        <taxon>Insecta</taxon>
        <taxon>Pterygota</taxon>
        <taxon>Neoptera</taxon>
        <taxon>Endopterygota</taxon>
        <taxon>Diptera</taxon>
        <taxon>Nematocera</taxon>
        <taxon>Culicoidea</taxon>
        <taxon>Culicidae</taxon>
        <taxon>Anophelinae</taxon>
        <taxon>Anopheles</taxon>
    </lineage>
</organism>
<feature type="compositionally biased region" description="Basic residues" evidence="5">
    <location>
        <begin position="1330"/>
        <end position="1347"/>
    </location>
</feature>
<feature type="region of interest" description="Disordered" evidence="5">
    <location>
        <begin position="327"/>
        <end position="349"/>
    </location>
</feature>
<evidence type="ECO:0000256" key="5">
    <source>
        <dbReference type="SAM" id="MobiDB-lite"/>
    </source>
</evidence>
<feature type="compositionally biased region" description="Low complexity" evidence="5">
    <location>
        <begin position="239"/>
        <end position="254"/>
    </location>
</feature>
<reference evidence="7" key="2">
    <citation type="submission" date="2022-08" db="UniProtKB">
        <authorList>
            <consortium name="EnsemblMetazoa"/>
        </authorList>
    </citation>
    <scope>IDENTIFICATION</scope>
    <source>
        <strain evidence="7">STECLA/ALBI9_A</strain>
    </source>
</reference>
<feature type="domain" description="C2H2-type" evidence="6">
    <location>
        <begin position="293"/>
        <end position="316"/>
    </location>
</feature>
<protein>
    <recommendedName>
        <fullName evidence="6">C2H2-type domain-containing protein</fullName>
    </recommendedName>
</protein>
<feature type="compositionally biased region" description="Polar residues" evidence="5">
    <location>
        <begin position="163"/>
        <end position="173"/>
    </location>
</feature>
<evidence type="ECO:0000259" key="6">
    <source>
        <dbReference type="PROSITE" id="PS50157"/>
    </source>
</evidence>
<feature type="domain" description="C2H2-type" evidence="6">
    <location>
        <begin position="265"/>
        <end position="292"/>
    </location>
</feature>
<feature type="compositionally biased region" description="Polar residues" evidence="5">
    <location>
        <begin position="141"/>
        <end position="154"/>
    </location>
</feature>
<dbReference type="InterPro" id="IPR036236">
    <property type="entry name" value="Znf_C2H2_sf"/>
</dbReference>
<feature type="region of interest" description="Disordered" evidence="5">
    <location>
        <begin position="433"/>
        <end position="489"/>
    </location>
</feature>
<dbReference type="PROSITE" id="PS50157">
    <property type="entry name" value="ZINC_FINGER_C2H2_2"/>
    <property type="match status" value="3"/>
</dbReference>
<sequence length="1347" mass="142493">MTTLLPTSQSTGVEAYEDMFKEITRKLYGDEATAHGLYPHNTQVAQLAPGAPSAPPDGGERSFTTLTQIGYDATTGTGQQPQQQPQQQQQQQHPQQSSGGTPAGDAFKAGEHISTAFGLAALMQGGFPPPGTILNPVNFPPGTSKTPTNISGPSSEDRWAGHHQQQQGPSADEQQGPWHAGKHSASGPATSAYRGKSYKKPKTERHGEGGSPGMAATGGLNIPSTADRSKGGGSGGSTSGYSATGASTSTTSATGGTGVTPVKRYTCSSCPYTTDRRDLFTRHENIHKEEKPFQCYACLKPFNRADHVKKHFLRMHRELEYDIAKTRRYPPGTSSSSASSASSSAASGAAGSSGTKASSYYSSAANGGGGAGVHAASTVTSTSGAASSSALAAMPLNIPSSGSYTSGAGGAGGLHALDHHAMLNSGHTSHLLQLQQAHHQHQQQQHHNVQTSPHALQSISVKQEKSSGLLNTSGSSVGSLGGEDKSPFPKKVKGEKKFSCAFCPWAGTDNWGLKRHLNTHTKPYVCLLCDYKAARSERLATHVFKVHNRKACGKCNFIADDQSQLDAHLHEAHPHEATKASNISNTNSNSGGKGGGAATPLAQHHPLHHPHHHHHQHHSQHLPPPSALPPPPSSGVVPSSGSSSSSSSSNSSSSNAAVLRNLGNAFPSNNLPTNIPPTTGNGFGLLHMQAVGRNKASVTQDFHNAGGGDYNGINGHGSPSSSPSTKATAMDKQNGASTEGSDGGGVRIPAAAAAAAMADGSSAKLSSLASLLGGDQLSFLQLLATAAVAQQHLQLQSGQHTKKQQQQQQQQQQQPHLIQPKQPSATNGSFSSPMASSPPATSTPHHSSISSSNNTHNSTNGVTAQPLPLVKRRRATNNELSNDKENLLYRKHHATGAATMASVIVNNTASLIANGVTIAATASLPAITNGRNGVKNGHHHHHHHHNHHHNNNNNSSTNNKNINDIFDKVYKKPQNTFAKQQPTAVTILRTAPPSAIEEDGNGPPVATDYTDPAAQCGTEKFSLAEFLKNHTEVSISTVGGGGGAVPTGKDGKASRTAAAPPPLSSPSLDDEEGHDSSSCSGSSSSSSSTSSRKRKADNGERNPRKQQQPRRIDEFETVEPVAAKAASSQPSTPPPPAPAAAAPRPMLKVLSPAEVVSKLEERKERDLAEQKEEEEEEKEEDKTVDAEPLEEVQQDGKSKDDANAQAQSPSKLADIRDKHMIQLVTRRLCCRICQHQGALEHLDNCHYHSKISLLLHTHWRHQRTSGSRIRCRQCDSQFPRRYKLILHQKLTGHKGMIDEVNRKSVNGDTEQQDAITAGEGTCAGQAVLPKKQRKRKPRSQCFTRRRK</sequence>
<evidence type="ECO:0000256" key="2">
    <source>
        <dbReference type="ARBA" id="ARBA00022737"/>
    </source>
</evidence>
<proteinExistence type="predicted"/>
<keyword evidence="1" id="KW-0479">Metal-binding</keyword>
<feature type="region of interest" description="Disordered" evidence="5">
    <location>
        <begin position="799"/>
        <end position="872"/>
    </location>
</feature>
<feature type="region of interest" description="Disordered" evidence="5">
    <location>
        <begin position="1034"/>
        <end position="1213"/>
    </location>
</feature>
<keyword evidence="3" id="KW-0863">Zinc-finger</keyword>
<feature type="compositionally biased region" description="Low complexity" evidence="5">
    <location>
        <begin position="579"/>
        <end position="590"/>
    </location>
</feature>
<feature type="compositionally biased region" description="Low complexity" evidence="5">
    <location>
        <begin position="951"/>
        <end position="961"/>
    </location>
</feature>
<dbReference type="SUPFAM" id="SSF57667">
    <property type="entry name" value="beta-beta-alpha zinc fingers"/>
    <property type="match status" value="2"/>
</dbReference>
<feature type="compositionally biased region" description="Low complexity" evidence="5">
    <location>
        <begin position="74"/>
        <end position="100"/>
    </location>
</feature>
<feature type="region of interest" description="Disordered" evidence="5">
    <location>
        <begin position="1325"/>
        <end position="1347"/>
    </location>
</feature>
<dbReference type="VEuPathDB" id="VectorBase:AALB008506"/>
<dbReference type="Gene3D" id="3.30.160.60">
    <property type="entry name" value="Classic Zinc Finger"/>
    <property type="match status" value="2"/>
</dbReference>
<keyword evidence="2" id="KW-0677">Repeat</keyword>
<dbReference type="PANTHER" id="PTHR24379">
    <property type="entry name" value="KRAB AND ZINC FINGER DOMAIN-CONTAINING"/>
    <property type="match status" value="1"/>
</dbReference>
<evidence type="ECO:0000313" key="8">
    <source>
        <dbReference type="Proteomes" id="UP000069272"/>
    </source>
</evidence>
<feature type="compositionally biased region" description="Low complexity" evidence="5">
    <location>
        <begin position="634"/>
        <end position="655"/>
    </location>
</feature>
<evidence type="ECO:0000256" key="1">
    <source>
        <dbReference type="ARBA" id="ARBA00022723"/>
    </source>
</evidence>
<dbReference type="SMART" id="SM00355">
    <property type="entry name" value="ZnF_C2H2"/>
    <property type="match status" value="6"/>
</dbReference>
<feature type="region of interest" description="Disordered" evidence="5">
    <location>
        <begin position="700"/>
        <end position="745"/>
    </location>
</feature>
<feature type="domain" description="C2H2-type" evidence="6">
    <location>
        <begin position="1269"/>
        <end position="1295"/>
    </location>
</feature>
<feature type="region of interest" description="Disordered" evidence="5">
    <location>
        <begin position="575"/>
        <end position="655"/>
    </location>
</feature>
<dbReference type="Proteomes" id="UP000069272">
    <property type="component" value="Chromosome 3R"/>
</dbReference>
<feature type="compositionally biased region" description="Basic and acidic residues" evidence="5">
    <location>
        <begin position="1157"/>
        <end position="1170"/>
    </location>
</feature>
<feature type="compositionally biased region" description="Low complexity" evidence="5">
    <location>
        <begin position="332"/>
        <end position="349"/>
    </location>
</feature>
<accession>A0A182FPN9</accession>
<dbReference type="PANTHER" id="PTHR24379:SF121">
    <property type="entry name" value="C2H2-TYPE DOMAIN-CONTAINING PROTEIN"/>
    <property type="match status" value="1"/>
</dbReference>
<evidence type="ECO:0000256" key="4">
    <source>
        <dbReference type="ARBA" id="ARBA00022833"/>
    </source>
</evidence>
<keyword evidence="4" id="KW-0862">Zinc</keyword>
<feature type="region of interest" description="Disordered" evidence="5">
    <location>
        <begin position="72"/>
        <end position="107"/>
    </location>
</feature>
<feature type="compositionally biased region" description="Basic residues" evidence="5">
    <location>
        <begin position="605"/>
        <end position="620"/>
    </location>
</feature>
<feature type="compositionally biased region" description="Low complexity" evidence="5">
    <location>
        <begin position="1076"/>
        <end position="1090"/>
    </location>
</feature>
<dbReference type="STRING" id="7167.A0A182FPN9"/>
<evidence type="ECO:0000313" key="7">
    <source>
        <dbReference type="EnsemblMetazoa" id="AALB008506-PA"/>
    </source>
</evidence>